<dbReference type="Proteomes" id="UP000007484">
    <property type="component" value="Chromosome"/>
</dbReference>
<feature type="domain" description="Aminoacyl-tRNA synthetase class Ia" evidence="12">
    <location>
        <begin position="352"/>
        <end position="543"/>
    </location>
</feature>
<reference evidence="14 15" key="1">
    <citation type="journal article" date="2011" name="J. Bacteriol.">
        <title>Complete genome sequences of two hemotropic Mycoplasmas, Mycoplasma haemofelis strain Ohio2 and Mycoplasma suis strain Illinois.</title>
        <authorList>
            <person name="Messick J.B."/>
            <person name="Santos A.P."/>
            <person name="Guimaraes A.M."/>
        </authorList>
    </citation>
    <scope>NUCLEOTIDE SEQUENCE [LARGE SCALE GENOMIC DNA]</scope>
    <source>
        <strain evidence="14 15">Illinois</strain>
    </source>
</reference>
<evidence type="ECO:0000256" key="3">
    <source>
        <dbReference type="ARBA" id="ARBA00022490"/>
    </source>
</evidence>
<feature type="domain" description="Aminoacyl-tRNA synthetase class Ia" evidence="12">
    <location>
        <begin position="22"/>
        <end position="238"/>
    </location>
</feature>
<dbReference type="EC" id="6.1.1.4" evidence="2"/>
<evidence type="ECO:0000256" key="1">
    <source>
        <dbReference type="ARBA" id="ARBA00005594"/>
    </source>
</evidence>
<dbReference type="GO" id="GO:0004823">
    <property type="term" value="F:leucine-tRNA ligase activity"/>
    <property type="evidence" value="ECO:0007669"/>
    <property type="project" value="UniProtKB-EC"/>
</dbReference>
<dbReference type="PANTHER" id="PTHR43740">
    <property type="entry name" value="LEUCYL-TRNA SYNTHETASE"/>
    <property type="match status" value="1"/>
</dbReference>
<dbReference type="GO" id="GO:0005524">
    <property type="term" value="F:ATP binding"/>
    <property type="evidence" value="ECO:0007669"/>
    <property type="project" value="UniProtKB-KW"/>
</dbReference>
<gene>
    <name evidence="14" type="primary">leuS</name>
    <name evidence="14" type="ordered locus">MSU_0365</name>
</gene>
<dbReference type="Gene3D" id="1.10.730.10">
    <property type="entry name" value="Isoleucyl-tRNA Synthetase, Domain 1"/>
    <property type="match status" value="1"/>
</dbReference>
<dbReference type="InterPro" id="IPR009080">
    <property type="entry name" value="tRNAsynth_Ia_anticodon-bd"/>
</dbReference>
<dbReference type="InterPro" id="IPR002302">
    <property type="entry name" value="Leu-tRNA-ligase"/>
</dbReference>
<keyword evidence="5 11" id="KW-0547">Nucleotide-binding</keyword>
<keyword evidence="8 11" id="KW-0030">Aminoacyl-tRNA synthetase</keyword>
<dbReference type="Gene3D" id="3.40.50.620">
    <property type="entry name" value="HUPs"/>
    <property type="match status" value="2"/>
</dbReference>
<dbReference type="CDD" id="cd00812">
    <property type="entry name" value="LeuRS_core"/>
    <property type="match status" value="1"/>
</dbReference>
<evidence type="ECO:0000313" key="15">
    <source>
        <dbReference type="Proteomes" id="UP000007484"/>
    </source>
</evidence>
<evidence type="ECO:0000256" key="2">
    <source>
        <dbReference type="ARBA" id="ARBA00013164"/>
    </source>
</evidence>
<keyword evidence="3" id="KW-0963">Cytoplasm</keyword>
<accession>F0QQY5</accession>
<dbReference type="InterPro" id="IPR002300">
    <property type="entry name" value="aa-tRNA-synth_Ia"/>
</dbReference>
<dbReference type="RefSeq" id="WP_013609809.1">
    <property type="nucleotide sequence ID" value="NC_015155.1"/>
</dbReference>
<dbReference type="AlphaFoldDB" id="F0QQY5"/>
<evidence type="ECO:0000256" key="9">
    <source>
        <dbReference type="ARBA" id="ARBA00030520"/>
    </source>
</evidence>
<keyword evidence="6 11" id="KW-0067">ATP-binding</keyword>
<name>F0QQY5_MYCSL</name>
<dbReference type="InterPro" id="IPR013155">
    <property type="entry name" value="M/V/L/I-tRNA-synth_anticd-bd"/>
</dbReference>
<proteinExistence type="inferred from homology"/>
<dbReference type="KEGG" id="mss:MSU_0365"/>
<evidence type="ECO:0000256" key="8">
    <source>
        <dbReference type="ARBA" id="ARBA00023146"/>
    </source>
</evidence>
<evidence type="ECO:0000313" key="14">
    <source>
        <dbReference type="EMBL" id="ADX97905.1"/>
    </source>
</evidence>
<evidence type="ECO:0000256" key="10">
    <source>
        <dbReference type="ARBA" id="ARBA00047469"/>
    </source>
</evidence>
<feature type="domain" description="Methionyl/Valyl/Leucyl/Isoleucyl-tRNA synthetase anticodon-binding" evidence="13">
    <location>
        <begin position="594"/>
        <end position="702"/>
    </location>
</feature>
<comment type="catalytic activity">
    <reaction evidence="10">
        <text>tRNA(Leu) + L-leucine + ATP = L-leucyl-tRNA(Leu) + AMP + diphosphate</text>
        <dbReference type="Rhea" id="RHEA:11688"/>
        <dbReference type="Rhea" id="RHEA-COMP:9613"/>
        <dbReference type="Rhea" id="RHEA-COMP:9622"/>
        <dbReference type="ChEBI" id="CHEBI:30616"/>
        <dbReference type="ChEBI" id="CHEBI:33019"/>
        <dbReference type="ChEBI" id="CHEBI:57427"/>
        <dbReference type="ChEBI" id="CHEBI:78442"/>
        <dbReference type="ChEBI" id="CHEBI:78494"/>
        <dbReference type="ChEBI" id="CHEBI:456215"/>
        <dbReference type="EC" id="6.1.1.4"/>
    </reaction>
</comment>
<keyword evidence="15" id="KW-1185">Reference proteome</keyword>
<dbReference type="STRING" id="768700.MSU_0365"/>
<dbReference type="EMBL" id="CP002525">
    <property type="protein sequence ID" value="ADX97905.1"/>
    <property type="molecule type" value="Genomic_DNA"/>
</dbReference>
<evidence type="ECO:0000256" key="11">
    <source>
        <dbReference type="RuleBase" id="RU363035"/>
    </source>
</evidence>
<dbReference type="Pfam" id="PF00133">
    <property type="entry name" value="tRNA-synt_1"/>
    <property type="match status" value="2"/>
</dbReference>
<comment type="similarity">
    <text evidence="1 11">Belongs to the class-I aminoacyl-tRNA synthetase family.</text>
</comment>
<evidence type="ECO:0000259" key="13">
    <source>
        <dbReference type="Pfam" id="PF08264"/>
    </source>
</evidence>
<evidence type="ECO:0000259" key="12">
    <source>
        <dbReference type="Pfam" id="PF00133"/>
    </source>
</evidence>
<evidence type="ECO:0000256" key="6">
    <source>
        <dbReference type="ARBA" id="ARBA00022840"/>
    </source>
</evidence>
<dbReference type="GO" id="GO:0006429">
    <property type="term" value="P:leucyl-tRNA aminoacylation"/>
    <property type="evidence" value="ECO:0007669"/>
    <property type="project" value="InterPro"/>
</dbReference>
<dbReference type="InterPro" id="IPR014729">
    <property type="entry name" value="Rossmann-like_a/b/a_fold"/>
</dbReference>
<keyword evidence="4 11" id="KW-0436">Ligase</keyword>
<dbReference type="SUPFAM" id="SSF47323">
    <property type="entry name" value="Anticodon-binding domain of a subclass of class I aminoacyl-tRNA synthetases"/>
    <property type="match status" value="1"/>
</dbReference>
<dbReference type="InterPro" id="IPR001412">
    <property type="entry name" value="aa-tRNA-synth_I_CS"/>
</dbReference>
<dbReference type="GO" id="GO:0005829">
    <property type="term" value="C:cytosol"/>
    <property type="evidence" value="ECO:0007669"/>
    <property type="project" value="TreeGrafter"/>
</dbReference>
<dbReference type="PRINTS" id="PR00985">
    <property type="entry name" value="TRNASYNTHLEU"/>
</dbReference>
<evidence type="ECO:0000256" key="5">
    <source>
        <dbReference type="ARBA" id="ARBA00022741"/>
    </source>
</evidence>
<dbReference type="PROSITE" id="PS00178">
    <property type="entry name" value="AA_TRNA_LIGASE_I"/>
    <property type="match status" value="1"/>
</dbReference>
<dbReference type="HOGENOM" id="CLU_004427_0_0_14"/>
<dbReference type="PANTHER" id="PTHR43740:SF2">
    <property type="entry name" value="LEUCINE--TRNA LIGASE, MITOCHONDRIAL"/>
    <property type="match status" value="1"/>
</dbReference>
<sequence length="743" mass="88291">MSKKDNSLNWENDFPRWVEKKWVNIWEKEQTYKFEDDLSKPKFYVLDMFPYPSGAGLHIGHVKGYLASDIVARYKKMKGFSVLHPMGWDSFGLPAEQYAIQNKADPSTFTEKNISRFREELKSLFFSYDFQNKEINSSDSSYYAITQWLFLQLYRRGLATLENKQVNWVEELHTVLANEEIYEGEDGKFYSERGNFPVTTRKLKQWVLKITKYAQALKEDLYKLEWTDRIKKIQEEWIGEKEAFKFELKIKGKSFEYLEENIDDVRAISGFYIYKDSEIFRLLELDYEPKDGDILFYYNDDQTLDRVPIKFREGENISEQNLHPIYSDFIEKKRIPSFLNWKVLPKVKTYKLQDWVFSRQRYWGEPFPVYYDKEGHIFLEENLPLKLPPFKFIENTKKYDTPLAYYEDWVNFKEGFRRDINTMPNWAASSWYFLAYLIKKGDGYLPLDSKEAIDLIERWMPVDLYIGGQEHATMHLIYARFWYKVIHSVLNLKTVSEPFKKLVNQGMILGSDGKKMSKSKNNYLSVESLLESFGGDVIRLSVAFLGPLELTQYWDDRQLSTFESWIKKIYSYYHQNSSYFADNIPEKDNSSVLEFIKKVEFSIQSFKFNVLVSELMIFFNYLKQQNPKSKVEHSIFIQFLSYLAPSIAEEIWRELLGNKESVYLSSWPNIEEGEKSFFFSYSIQLNNKFKGTIDIPKDLRNEEEIINYLKSSEEGSLFLKDKQLNKYIVVYGKMINLITSFPS</sequence>
<dbReference type="Gene3D" id="3.10.20.590">
    <property type="match status" value="1"/>
</dbReference>
<evidence type="ECO:0000256" key="7">
    <source>
        <dbReference type="ARBA" id="ARBA00022917"/>
    </source>
</evidence>
<dbReference type="FunFam" id="3.40.50.620:FF:000077">
    <property type="entry name" value="Leucine--tRNA ligase"/>
    <property type="match status" value="1"/>
</dbReference>
<dbReference type="SUPFAM" id="SSF52374">
    <property type="entry name" value="Nucleotidylyl transferase"/>
    <property type="match status" value="1"/>
</dbReference>
<dbReference type="Pfam" id="PF08264">
    <property type="entry name" value="Anticodon_1"/>
    <property type="match status" value="1"/>
</dbReference>
<evidence type="ECO:0000256" key="4">
    <source>
        <dbReference type="ARBA" id="ARBA00022598"/>
    </source>
</evidence>
<protein>
    <recommendedName>
        <fullName evidence="2">leucine--tRNA ligase</fullName>
        <ecNumber evidence="2">6.1.1.4</ecNumber>
    </recommendedName>
    <alternativeName>
        <fullName evidence="9">Leucyl-tRNA synthetase</fullName>
    </alternativeName>
</protein>
<keyword evidence="7 11" id="KW-0648">Protein biosynthesis</keyword>
<organism evidence="14 15">
    <name type="scientific">Mycoplasma suis (strain Illinois)</name>
    <dbReference type="NCBI Taxonomy" id="768700"/>
    <lineage>
        <taxon>Bacteria</taxon>
        <taxon>Bacillati</taxon>
        <taxon>Mycoplasmatota</taxon>
        <taxon>Mollicutes</taxon>
        <taxon>Mycoplasmataceae</taxon>
        <taxon>Mycoplasma</taxon>
    </lineage>
</organism>